<proteinExistence type="predicted"/>
<evidence type="ECO:0000313" key="2">
    <source>
        <dbReference type="EMBL" id="KAL1521764.1"/>
    </source>
</evidence>
<name>A0AB34JJQ4_PRYPA</name>
<sequence>MLLLGALCAAGSFLSLHGPHRLKPHALRPPELVARGWRNIPSIVALVSEDDVEAAVEKAEKLWAQALEARKRADRLSNEAESVAEEVSLSAQQQTEKLDNTSKFSLSLLQDAQSTIDASLEVGQLVSQAVDAAEEAEQLEREAEAALLDVEAAIAQHEIDFPDSSA</sequence>
<keyword evidence="3" id="KW-1185">Reference proteome</keyword>
<keyword evidence="1" id="KW-0175">Coiled coil</keyword>
<protein>
    <submittedName>
        <fullName evidence="2">Uncharacterized protein</fullName>
    </submittedName>
</protein>
<dbReference type="AlphaFoldDB" id="A0AB34JJQ4"/>
<accession>A0AB34JJQ4</accession>
<evidence type="ECO:0000313" key="3">
    <source>
        <dbReference type="Proteomes" id="UP001515480"/>
    </source>
</evidence>
<organism evidence="2 3">
    <name type="scientific">Prymnesium parvum</name>
    <name type="common">Toxic golden alga</name>
    <dbReference type="NCBI Taxonomy" id="97485"/>
    <lineage>
        <taxon>Eukaryota</taxon>
        <taxon>Haptista</taxon>
        <taxon>Haptophyta</taxon>
        <taxon>Prymnesiophyceae</taxon>
        <taxon>Prymnesiales</taxon>
        <taxon>Prymnesiaceae</taxon>
        <taxon>Prymnesium</taxon>
    </lineage>
</organism>
<reference evidence="2 3" key="1">
    <citation type="journal article" date="2024" name="Science">
        <title>Giant polyketide synthase enzymes in the biosynthesis of giant marine polyether toxins.</title>
        <authorList>
            <person name="Fallon T.R."/>
            <person name="Shende V.V."/>
            <person name="Wierzbicki I.H."/>
            <person name="Pendleton A.L."/>
            <person name="Watervoot N.F."/>
            <person name="Auber R.P."/>
            <person name="Gonzalez D.J."/>
            <person name="Wisecaver J.H."/>
            <person name="Moore B.S."/>
        </authorList>
    </citation>
    <scope>NUCLEOTIDE SEQUENCE [LARGE SCALE GENOMIC DNA]</scope>
    <source>
        <strain evidence="2 3">12B1</strain>
    </source>
</reference>
<comment type="caution">
    <text evidence="2">The sequence shown here is derived from an EMBL/GenBank/DDBJ whole genome shotgun (WGS) entry which is preliminary data.</text>
</comment>
<dbReference type="Proteomes" id="UP001515480">
    <property type="component" value="Unassembled WGS sequence"/>
</dbReference>
<feature type="coiled-coil region" evidence="1">
    <location>
        <begin position="122"/>
        <end position="156"/>
    </location>
</feature>
<dbReference type="EMBL" id="JBGBPQ010000007">
    <property type="protein sequence ID" value="KAL1521764.1"/>
    <property type="molecule type" value="Genomic_DNA"/>
</dbReference>
<evidence type="ECO:0000256" key="1">
    <source>
        <dbReference type="SAM" id="Coils"/>
    </source>
</evidence>
<gene>
    <name evidence="2" type="ORF">AB1Y20_021418</name>
</gene>